<evidence type="ECO:0000313" key="5">
    <source>
        <dbReference type="Proteomes" id="UP000309984"/>
    </source>
</evidence>
<dbReference type="PANTHER" id="PTHR46796">
    <property type="entry name" value="HTH-TYPE TRANSCRIPTIONAL ACTIVATOR RHAS-RELATED"/>
    <property type="match status" value="1"/>
</dbReference>
<sequence length="275" mass="30508">MVAWKNPTPAPKLGVVGRANTGSVFDLQQWQPSAAAAVWVENFWSVTWDLRGAEPFDSTVITFPAVHLTHEWGTDGVRHGQRLPATLVHGVVERVFTTTLTGSGSVVGVRFWPGGFAARFGRDAGALTGRVLPVDDELPGTAASFPDDIALTAAVMDDMIGKHTAVDTTYRDLLTLLDRVRADQQLHRVEQVMALSPWSERTTQRVFRRYVGVPVKWVLCRYRLQHAALQIETVPDLDFADLAVGLGWYDQAHFINDFRAMLGCTPGEYATKHRR</sequence>
<keyword evidence="1" id="KW-0805">Transcription regulation</keyword>
<dbReference type="GO" id="GO:0043565">
    <property type="term" value="F:sequence-specific DNA binding"/>
    <property type="evidence" value="ECO:0007669"/>
    <property type="project" value="InterPro"/>
</dbReference>
<evidence type="ECO:0000313" key="4">
    <source>
        <dbReference type="EMBL" id="TLH67216.1"/>
    </source>
</evidence>
<protein>
    <submittedName>
        <fullName evidence="4">AraC family transcriptional regulator</fullName>
    </submittedName>
</protein>
<organism evidence="4 5">
    <name type="scientific">Mycolicibacterium phocaicum</name>
    <dbReference type="NCBI Taxonomy" id="319706"/>
    <lineage>
        <taxon>Bacteria</taxon>
        <taxon>Bacillati</taxon>
        <taxon>Actinomycetota</taxon>
        <taxon>Actinomycetes</taxon>
        <taxon>Mycobacteriales</taxon>
        <taxon>Mycobacteriaceae</taxon>
        <taxon>Mycolicibacterium</taxon>
    </lineage>
</organism>
<dbReference type="Proteomes" id="UP000309984">
    <property type="component" value="Unassembled WGS sequence"/>
</dbReference>
<dbReference type="InterPro" id="IPR009057">
    <property type="entry name" value="Homeodomain-like_sf"/>
</dbReference>
<keyword evidence="5" id="KW-1185">Reference proteome</keyword>
<comment type="caution">
    <text evidence="4">The sequence shown here is derived from an EMBL/GenBank/DDBJ whole genome shotgun (WGS) entry which is preliminary data.</text>
</comment>
<accession>A0A7I7ZNL6</accession>
<dbReference type="SMART" id="SM00342">
    <property type="entry name" value="HTH_ARAC"/>
    <property type="match status" value="1"/>
</dbReference>
<evidence type="ECO:0000256" key="1">
    <source>
        <dbReference type="ARBA" id="ARBA00023015"/>
    </source>
</evidence>
<dbReference type="GO" id="GO:0003700">
    <property type="term" value="F:DNA-binding transcription factor activity"/>
    <property type="evidence" value="ECO:0007669"/>
    <property type="project" value="InterPro"/>
</dbReference>
<evidence type="ECO:0000256" key="2">
    <source>
        <dbReference type="ARBA" id="ARBA00023125"/>
    </source>
</evidence>
<reference evidence="4 5" key="1">
    <citation type="submission" date="2018-01" db="EMBL/GenBank/DDBJ databases">
        <title>Comparative genomics of Mycobacterium mucogenicum and Mycobacterium neoaurum clade members emphasizing tRNA and non-coding RNA.</title>
        <authorList>
            <person name="Behra P.R.K."/>
            <person name="Pettersson B.M.F."/>
            <person name="Das S."/>
            <person name="Dasgupta S."/>
            <person name="Kirsebom L.A."/>
        </authorList>
    </citation>
    <scope>NUCLEOTIDE SEQUENCE [LARGE SCALE GENOMIC DNA]</scope>
    <source>
        <strain evidence="4 5">DSM 45104</strain>
    </source>
</reference>
<dbReference type="InterPro" id="IPR050204">
    <property type="entry name" value="AraC_XylS_family_regulators"/>
</dbReference>
<dbReference type="RefSeq" id="WP_138249551.1">
    <property type="nucleotide sequence ID" value="NZ_AP022616.1"/>
</dbReference>
<dbReference type="AlphaFoldDB" id="A0A7I7ZNL6"/>
<name>A0A7I7ZNL6_9MYCO</name>
<dbReference type="SUPFAM" id="SSF46689">
    <property type="entry name" value="Homeodomain-like"/>
    <property type="match status" value="1"/>
</dbReference>
<dbReference type="Gene3D" id="1.10.10.60">
    <property type="entry name" value="Homeodomain-like"/>
    <property type="match status" value="1"/>
</dbReference>
<dbReference type="Pfam" id="PF12833">
    <property type="entry name" value="HTH_18"/>
    <property type="match status" value="1"/>
</dbReference>
<dbReference type="Pfam" id="PF20240">
    <property type="entry name" value="DUF6597"/>
    <property type="match status" value="1"/>
</dbReference>
<dbReference type="InterPro" id="IPR046532">
    <property type="entry name" value="DUF6597"/>
</dbReference>
<evidence type="ECO:0000256" key="3">
    <source>
        <dbReference type="ARBA" id="ARBA00023163"/>
    </source>
</evidence>
<dbReference type="InterPro" id="IPR018060">
    <property type="entry name" value="HTH_AraC"/>
</dbReference>
<dbReference type="EMBL" id="POTM01000036">
    <property type="protein sequence ID" value="TLH67216.1"/>
    <property type="molecule type" value="Genomic_DNA"/>
</dbReference>
<keyword evidence="3" id="KW-0804">Transcription</keyword>
<gene>
    <name evidence="4" type="ORF">C1S79_15370</name>
</gene>
<keyword evidence="2" id="KW-0238">DNA-binding</keyword>
<dbReference type="PROSITE" id="PS01124">
    <property type="entry name" value="HTH_ARAC_FAMILY_2"/>
    <property type="match status" value="1"/>
</dbReference>
<proteinExistence type="predicted"/>